<sequence>MQDKKELTPVPQAAFELFQKEVELPETVSDTSEETYIQMLAKAIGVMLNRDFERLLQICYRIDLGEGKLKKILNESDPELVADDLAKALWDRQKQKIETRRKYS</sequence>
<proteinExistence type="predicted"/>
<evidence type="ECO:0000313" key="1">
    <source>
        <dbReference type="EMBL" id="SHO63813.1"/>
    </source>
</evidence>
<dbReference type="AlphaFoldDB" id="A0A1M7ZG10"/>
<keyword evidence="2" id="KW-1185">Reference proteome</keyword>
<dbReference type="RefSeq" id="WP_073572612.1">
    <property type="nucleotide sequence ID" value="NZ_FRXN01000004.1"/>
</dbReference>
<accession>A0A1M7ZG10</accession>
<evidence type="ECO:0000313" key="2">
    <source>
        <dbReference type="Proteomes" id="UP000184609"/>
    </source>
</evidence>
<protein>
    <submittedName>
        <fullName evidence="1">Uncharacterized protein</fullName>
    </submittedName>
</protein>
<gene>
    <name evidence="1" type="ORF">SAMN04488108_2977</name>
</gene>
<dbReference type="STRING" id="1073327.SAMN04488108_2977"/>
<name>A0A1M7ZG10_9BACT</name>
<dbReference type="OrthoDB" id="982794at2"/>
<organism evidence="1 2">
    <name type="scientific">Algoriphagus zhangzhouensis</name>
    <dbReference type="NCBI Taxonomy" id="1073327"/>
    <lineage>
        <taxon>Bacteria</taxon>
        <taxon>Pseudomonadati</taxon>
        <taxon>Bacteroidota</taxon>
        <taxon>Cytophagia</taxon>
        <taxon>Cytophagales</taxon>
        <taxon>Cyclobacteriaceae</taxon>
        <taxon>Algoriphagus</taxon>
    </lineage>
</organism>
<reference evidence="2" key="1">
    <citation type="submission" date="2016-12" db="EMBL/GenBank/DDBJ databases">
        <authorList>
            <person name="Varghese N."/>
            <person name="Submissions S."/>
        </authorList>
    </citation>
    <scope>NUCLEOTIDE SEQUENCE [LARGE SCALE GENOMIC DNA]</scope>
    <source>
        <strain evidence="2">DSM 25035</strain>
    </source>
</reference>
<dbReference type="EMBL" id="FRXN01000004">
    <property type="protein sequence ID" value="SHO63813.1"/>
    <property type="molecule type" value="Genomic_DNA"/>
</dbReference>
<dbReference type="Proteomes" id="UP000184609">
    <property type="component" value="Unassembled WGS sequence"/>
</dbReference>